<accession>A0ABY6HWB7</accession>
<gene>
    <name evidence="2" type="ORF">NEF87_003961</name>
</gene>
<feature type="transmembrane region" description="Helical" evidence="1">
    <location>
        <begin position="169"/>
        <end position="191"/>
    </location>
</feature>
<feature type="transmembrane region" description="Helical" evidence="1">
    <location>
        <begin position="99"/>
        <end position="118"/>
    </location>
</feature>
<feature type="transmembrane region" description="Helical" evidence="1">
    <location>
        <begin position="253"/>
        <end position="272"/>
    </location>
</feature>
<keyword evidence="1" id="KW-0812">Transmembrane</keyword>
<keyword evidence="1" id="KW-1133">Transmembrane helix</keyword>
<dbReference type="EMBL" id="CP104013">
    <property type="protein sequence ID" value="UYP47676.1"/>
    <property type="molecule type" value="Genomic_DNA"/>
</dbReference>
<reference evidence="2" key="1">
    <citation type="submission" date="2022-09" db="EMBL/GenBank/DDBJ databases">
        <title>Actin cytoskeleton and complex cell architecture in an #Asgard archaeon.</title>
        <authorList>
            <person name="Ponce Toledo R.I."/>
            <person name="Schleper C."/>
            <person name="Rodrigues Oliveira T."/>
            <person name="Wollweber F."/>
            <person name="Xu J."/>
            <person name="Rittmann S."/>
            <person name="Klingl A."/>
            <person name="Pilhofer M."/>
        </authorList>
    </citation>
    <scope>NUCLEOTIDE SEQUENCE</scope>
    <source>
        <strain evidence="2">B-35</strain>
    </source>
</reference>
<dbReference type="Proteomes" id="UP001208689">
    <property type="component" value="Chromosome"/>
</dbReference>
<feature type="transmembrane region" description="Helical" evidence="1">
    <location>
        <begin position="45"/>
        <end position="67"/>
    </location>
</feature>
<feature type="transmembrane region" description="Helical" evidence="1">
    <location>
        <begin position="130"/>
        <end position="149"/>
    </location>
</feature>
<protein>
    <submittedName>
        <fullName evidence="2">Uncharacterized protein</fullName>
    </submittedName>
</protein>
<keyword evidence="3" id="KW-1185">Reference proteome</keyword>
<evidence type="ECO:0000256" key="1">
    <source>
        <dbReference type="SAM" id="Phobius"/>
    </source>
</evidence>
<proteinExistence type="predicted"/>
<evidence type="ECO:0000313" key="2">
    <source>
        <dbReference type="EMBL" id="UYP47676.1"/>
    </source>
</evidence>
<keyword evidence="1" id="KW-0472">Membrane</keyword>
<feature type="transmembrane region" description="Helical" evidence="1">
    <location>
        <begin position="211"/>
        <end position="233"/>
    </location>
</feature>
<organism evidence="2 3">
    <name type="scientific">Candidatus Lokiarchaeum ossiferum</name>
    <dbReference type="NCBI Taxonomy" id="2951803"/>
    <lineage>
        <taxon>Archaea</taxon>
        <taxon>Promethearchaeati</taxon>
        <taxon>Promethearchaeota</taxon>
        <taxon>Promethearchaeia</taxon>
        <taxon>Promethearchaeales</taxon>
        <taxon>Promethearchaeaceae</taxon>
        <taxon>Candidatus Lokiarchaeum</taxon>
    </lineage>
</organism>
<feature type="transmembrane region" description="Helical" evidence="1">
    <location>
        <begin position="6"/>
        <end position="25"/>
    </location>
</feature>
<evidence type="ECO:0000313" key="3">
    <source>
        <dbReference type="Proteomes" id="UP001208689"/>
    </source>
</evidence>
<name>A0ABY6HWB7_9ARCH</name>
<sequence>MIEIMQLILAIPKTIEAVLFLIIILKLNKKYKGLSLKERPQLNTLYLVGLIGWLIYITLDIFIYIIAPLSFTELTPIGVYTGYDSQFPSLFIANILRDIGFFGALIISWCYFVAAFNIKFGEKQTHHFFGNNRIIQALILTSSIVLSAGDKIKVEINEGNASVNAVWDGIEGAFVAIVILLFVTSVILLSITLRSSIPSISDDIFRRRIKILILGTVFMACGHIYWLGLSLLLKIPAVFEFLSIQFWYVTAHWIGHMLWTLSPIFIFSGFSIKNHTINQ</sequence>